<dbReference type="InterPro" id="IPR050556">
    <property type="entry name" value="Type_II_TA_system_RNase"/>
</dbReference>
<dbReference type="EMBL" id="CP034670">
    <property type="protein sequence ID" value="AZR60431.1"/>
    <property type="molecule type" value="Genomic_DNA"/>
</dbReference>
<name>A0A3S9SLL0_EIKCO</name>
<protein>
    <submittedName>
        <fullName evidence="9">Type II toxin-antitoxin system VapC family toxin</fullName>
    </submittedName>
</protein>
<gene>
    <name evidence="9" type="ORF">ELB75_10705</name>
</gene>
<evidence type="ECO:0000256" key="6">
    <source>
        <dbReference type="ARBA" id="ARBA00022842"/>
    </source>
</evidence>
<dbReference type="GO" id="GO:0046872">
    <property type="term" value="F:metal ion binding"/>
    <property type="evidence" value="ECO:0007669"/>
    <property type="project" value="UniProtKB-KW"/>
</dbReference>
<keyword evidence="4" id="KW-0479">Metal-binding</keyword>
<keyword evidence="5" id="KW-0378">Hydrolase</keyword>
<evidence type="ECO:0000256" key="5">
    <source>
        <dbReference type="ARBA" id="ARBA00022801"/>
    </source>
</evidence>
<keyword evidence="6" id="KW-0460">Magnesium</keyword>
<dbReference type="PANTHER" id="PTHR33653:SF1">
    <property type="entry name" value="RIBONUCLEASE VAPC2"/>
    <property type="match status" value="1"/>
</dbReference>
<comment type="similarity">
    <text evidence="7">Belongs to the PINc/VapC protein family.</text>
</comment>
<dbReference type="Gene3D" id="3.40.50.1010">
    <property type="entry name" value="5'-nuclease"/>
    <property type="match status" value="1"/>
</dbReference>
<organism evidence="9 10">
    <name type="scientific">Eikenella corrodens</name>
    <dbReference type="NCBI Taxonomy" id="539"/>
    <lineage>
        <taxon>Bacteria</taxon>
        <taxon>Pseudomonadati</taxon>
        <taxon>Pseudomonadota</taxon>
        <taxon>Betaproteobacteria</taxon>
        <taxon>Neisseriales</taxon>
        <taxon>Neisseriaceae</taxon>
        <taxon>Eikenella</taxon>
    </lineage>
</organism>
<dbReference type="InterPro" id="IPR002716">
    <property type="entry name" value="PIN_dom"/>
</dbReference>
<accession>A0A3S9SLL0</accession>
<dbReference type="GO" id="GO:0004518">
    <property type="term" value="F:nuclease activity"/>
    <property type="evidence" value="ECO:0007669"/>
    <property type="project" value="UniProtKB-KW"/>
</dbReference>
<evidence type="ECO:0000259" key="8">
    <source>
        <dbReference type="Pfam" id="PF01850"/>
    </source>
</evidence>
<dbReference type="Proteomes" id="UP000282435">
    <property type="component" value="Chromosome"/>
</dbReference>
<evidence type="ECO:0000256" key="4">
    <source>
        <dbReference type="ARBA" id="ARBA00022723"/>
    </source>
</evidence>
<dbReference type="OrthoDB" id="9796690at2"/>
<keyword evidence="3" id="KW-0540">Nuclease</keyword>
<evidence type="ECO:0000256" key="1">
    <source>
        <dbReference type="ARBA" id="ARBA00001946"/>
    </source>
</evidence>
<sequence length="132" mass="14444">MRRYMLDTNAVNHALKQHPAFMEKLTAQPMAAVCISAVTRAEIAYGLAKRPDAVKLHRAVSEFLKRIDTLPYTEQDAAYYGQFKAAVEQQGRSLSALDMLIAAHAAGNGLILVSHDGAFGKIDNLAVEDWAT</sequence>
<dbReference type="Pfam" id="PF01850">
    <property type="entry name" value="PIN"/>
    <property type="match status" value="1"/>
</dbReference>
<dbReference type="RefSeq" id="WP_126983886.1">
    <property type="nucleotide sequence ID" value="NZ_CP034670.1"/>
</dbReference>
<dbReference type="SUPFAM" id="SSF88723">
    <property type="entry name" value="PIN domain-like"/>
    <property type="match status" value="1"/>
</dbReference>
<dbReference type="CDD" id="cd18740">
    <property type="entry name" value="PIN_VapC4-5_FitB-like"/>
    <property type="match status" value="1"/>
</dbReference>
<proteinExistence type="inferred from homology"/>
<reference evidence="9 10" key="1">
    <citation type="submission" date="2018-12" db="EMBL/GenBank/DDBJ databases">
        <title>Genome sequencing of Eikenella corrodens KCOM 3110 (= JS217).</title>
        <authorList>
            <person name="Koo J.-K."/>
            <person name="Park S.-N."/>
            <person name="Lim Y.K."/>
        </authorList>
    </citation>
    <scope>NUCLEOTIDE SEQUENCE [LARGE SCALE GENOMIC DNA]</scope>
    <source>
        <strain evidence="9 10">KCOM 3110</strain>
    </source>
</reference>
<evidence type="ECO:0000313" key="9">
    <source>
        <dbReference type="EMBL" id="AZR60431.1"/>
    </source>
</evidence>
<dbReference type="InterPro" id="IPR029060">
    <property type="entry name" value="PIN-like_dom_sf"/>
</dbReference>
<evidence type="ECO:0000256" key="2">
    <source>
        <dbReference type="ARBA" id="ARBA00022649"/>
    </source>
</evidence>
<comment type="cofactor">
    <cofactor evidence="1">
        <name>Mg(2+)</name>
        <dbReference type="ChEBI" id="CHEBI:18420"/>
    </cofactor>
</comment>
<evidence type="ECO:0000313" key="10">
    <source>
        <dbReference type="Proteomes" id="UP000282435"/>
    </source>
</evidence>
<dbReference type="PANTHER" id="PTHR33653">
    <property type="entry name" value="RIBONUCLEASE VAPC2"/>
    <property type="match status" value="1"/>
</dbReference>
<keyword evidence="2" id="KW-1277">Toxin-antitoxin system</keyword>
<evidence type="ECO:0000256" key="3">
    <source>
        <dbReference type="ARBA" id="ARBA00022722"/>
    </source>
</evidence>
<dbReference type="GO" id="GO:0016787">
    <property type="term" value="F:hydrolase activity"/>
    <property type="evidence" value="ECO:0007669"/>
    <property type="project" value="UniProtKB-KW"/>
</dbReference>
<evidence type="ECO:0000256" key="7">
    <source>
        <dbReference type="ARBA" id="ARBA00038093"/>
    </source>
</evidence>
<dbReference type="AlphaFoldDB" id="A0A3S9SLL0"/>
<feature type="domain" description="PIN" evidence="8">
    <location>
        <begin position="4"/>
        <end position="123"/>
    </location>
</feature>